<evidence type="ECO:0000313" key="2">
    <source>
        <dbReference type="Ensembl" id="ENSLLEP00000032409.1"/>
    </source>
</evidence>
<evidence type="ECO:0000313" key="3">
    <source>
        <dbReference type="Proteomes" id="UP000694569"/>
    </source>
</evidence>
<sequence length="171" mass="19644">MSTATKMNFDKEVFRIRGERLVHVLQLTNVNKEDVENYLCTSVTSTNGVCITWLSIREEGSTINYERKHTWLLKDLTLIDGINALEDNARFDMHFGNHIYTLTAYSTASKYAFLRCIRKMSDEYLHGDLRWLNFDQDFVGSTSCVLVADDITLTMKLCIEASGFVCLFICI</sequence>
<dbReference type="InterPro" id="IPR028258">
    <property type="entry name" value="Sec3-PIP2_bind"/>
</dbReference>
<dbReference type="Pfam" id="PF15277">
    <property type="entry name" value="Sec3-PIP2_bind"/>
    <property type="match status" value="1"/>
</dbReference>
<proteinExistence type="predicted"/>
<keyword evidence="3" id="KW-1185">Reference proteome</keyword>
<accession>A0A8C5Q624</accession>
<dbReference type="AlphaFoldDB" id="A0A8C5Q624"/>
<reference evidence="2" key="1">
    <citation type="submission" date="2025-08" db="UniProtKB">
        <authorList>
            <consortium name="Ensembl"/>
        </authorList>
    </citation>
    <scope>IDENTIFICATION</scope>
</reference>
<feature type="domain" description="Exocyst complex component Sec3 PIP2-binding N-terminal" evidence="1">
    <location>
        <begin position="32"/>
        <end position="124"/>
    </location>
</feature>
<protein>
    <recommendedName>
        <fullName evidence="1">Exocyst complex component Sec3 PIP2-binding N-terminal domain-containing protein</fullName>
    </recommendedName>
</protein>
<evidence type="ECO:0000259" key="1">
    <source>
        <dbReference type="SMART" id="SM01313"/>
    </source>
</evidence>
<dbReference type="SMART" id="SM01313">
    <property type="entry name" value="Sec3-PIP2_bind"/>
    <property type="match status" value="1"/>
</dbReference>
<dbReference type="Gene3D" id="2.30.29.90">
    <property type="match status" value="1"/>
</dbReference>
<dbReference type="Proteomes" id="UP000694569">
    <property type="component" value="Unplaced"/>
</dbReference>
<dbReference type="OrthoDB" id="8734520at2759"/>
<organism evidence="2 3">
    <name type="scientific">Leptobrachium leishanense</name>
    <name type="common">Leishan spiny toad</name>
    <dbReference type="NCBI Taxonomy" id="445787"/>
    <lineage>
        <taxon>Eukaryota</taxon>
        <taxon>Metazoa</taxon>
        <taxon>Chordata</taxon>
        <taxon>Craniata</taxon>
        <taxon>Vertebrata</taxon>
        <taxon>Euteleostomi</taxon>
        <taxon>Amphibia</taxon>
        <taxon>Batrachia</taxon>
        <taxon>Anura</taxon>
        <taxon>Pelobatoidea</taxon>
        <taxon>Megophryidae</taxon>
        <taxon>Leptobrachium</taxon>
    </lineage>
</organism>
<name>A0A8C5Q624_9ANUR</name>
<dbReference type="Ensembl" id="ENSLLET00000033661.1">
    <property type="protein sequence ID" value="ENSLLEP00000032409.1"/>
    <property type="gene ID" value="ENSLLEG00000020560.1"/>
</dbReference>
<reference evidence="2" key="2">
    <citation type="submission" date="2025-09" db="UniProtKB">
        <authorList>
            <consortium name="Ensembl"/>
        </authorList>
    </citation>
    <scope>IDENTIFICATION</scope>
</reference>